<protein>
    <submittedName>
        <fullName evidence="5">Two-component DNA-binding response regulator</fullName>
    </submittedName>
</protein>
<dbReference type="PROSITE" id="PS50110">
    <property type="entry name" value="RESPONSE_REGULATORY"/>
    <property type="match status" value="1"/>
</dbReference>
<dbReference type="Proteomes" id="UP000033935">
    <property type="component" value="Unassembled WGS sequence"/>
</dbReference>
<keyword evidence="5" id="KW-0238">DNA-binding</keyword>
<dbReference type="EMBL" id="LBWG01000038">
    <property type="protein sequence ID" value="KKR03120.1"/>
    <property type="molecule type" value="Genomic_DNA"/>
</dbReference>
<name>A0A0G0PYA6_9BACT</name>
<gene>
    <name evidence="5" type="ORF">UT30_C0038G0006</name>
</gene>
<dbReference type="PANTHER" id="PTHR44591">
    <property type="entry name" value="STRESS RESPONSE REGULATOR PROTEIN 1"/>
    <property type="match status" value="1"/>
</dbReference>
<dbReference type="InterPro" id="IPR011006">
    <property type="entry name" value="CheY-like_superfamily"/>
</dbReference>
<comment type="caution">
    <text evidence="5">The sequence shown here is derived from an EMBL/GenBank/DDBJ whole genome shotgun (WGS) entry which is preliminary data.</text>
</comment>
<evidence type="ECO:0000256" key="2">
    <source>
        <dbReference type="ARBA" id="ARBA00023012"/>
    </source>
</evidence>
<dbReference type="Gene3D" id="3.40.50.2300">
    <property type="match status" value="1"/>
</dbReference>
<keyword evidence="2" id="KW-0902">Two-component regulatory system</keyword>
<dbReference type="GO" id="GO:0000160">
    <property type="term" value="P:phosphorelay signal transduction system"/>
    <property type="evidence" value="ECO:0007669"/>
    <property type="project" value="UniProtKB-KW"/>
</dbReference>
<dbReference type="AlphaFoldDB" id="A0A0G0PYA6"/>
<dbReference type="SUPFAM" id="SSF52172">
    <property type="entry name" value="CheY-like"/>
    <property type="match status" value="1"/>
</dbReference>
<dbReference type="InterPro" id="IPR001789">
    <property type="entry name" value="Sig_transdc_resp-reg_receiver"/>
</dbReference>
<evidence type="ECO:0000313" key="5">
    <source>
        <dbReference type="EMBL" id="KKR03120.1"/>
    </source>
</evidence>
<keyword evidence="1 3" id="KW-0597">Phosphoprotein</keyword>
<feature type="modified residue" description="4-aspartylphosphate" evidence="3">
    <location>
        <position position="54"/>
    </location>
</feature>
<dbReference type="GO" id="GO:0003677">
    <property type="term" value="F:DNA binding"/>
    <property type="evidence" value="ECO:0007669"/>
    <property type="project" value="UniProtKB-KW"/>
</dbReference>
<dbReference type="PANTHER" id="PTHR44591:SF14">
    <property type="entry name" value="PROTEIN PILG"/>
    <property type="match status" value="1"/>
</dbReference>
<evidence type="ECO:0000259" key="4">
    <source>
        <dbReference type="PROSITE" id="PS50110"/>
    </source>
</evidence>
<feature type="domain" description="Response regulatory" evidence="4">
    <location>
        <begin position="5"/>
        <end position="118"/>
    </location>
</feature>
<evidence type="ECO:0000256" key="1">
    <source>
        <dbReference type="ARBA" id="ARBA00022553"/>
    </source>
</evidence>
<evidence type="ECO:0000256" key="3">
    <source>
        <dbReference type="PROSITE-ProRule" id="PRU00169"/>
    </source>
</evidence>
<dbReference type="InterPro" id="IPR050595">
    <property type="entry name" value="Bact_response_regulator"/>
</dbReference>
<reference evidence="5 6" key="1">
    <citation type="journal article" date="2015" name="Nature">
        <title>rRNA introns, odd ribosomes, and small enigmatic genomes across a large radiation of phyla.</title>
        <authorList>
            <person name="Brown C.T."/>
            <person name="Hug L.A."/>
            <person name="Thomas B.C."/>
            <person name="Sharon I."/>
            <person name="Castelle C.J."/>
            <person name="Singh A."/>
            <person name="Wilkins M.J."/>
            <person name="Williams K.H."/>
            <person name="Banfield J.F."/>
        </authorList>
    </citation>
    <scope>NUCLEOTIDE SEQUENCE [LARGE SCALE GENOMIC DNA]</scope>
</reference>
<proteinExistence type="predicted"/>
<evidence type="ECO:0000313" key="6">
    <source>
        <dbReference type="Proteomes" id="UP000033935"/>
    </source>
</evidence>
<accession>A0A0G0PYA6</accession>
<organism evidence="5 6">
    <name type="scientific">Candidatus Uhrbacteria bacterium GW2011_GWF2_39_13</name>
    <dbReference type="NCBI Taxonomy" id="1618995"/>
    <lineage>
        <taxon>Bacteria</taxon>
        <taxon>Candidatus Uhriibacteriota</taxon>
    </lineage>
</organism>
<dbReference type="Pfam" id="PF00072">
    <property type="entry name" value="Response_reg"/>
    <property type="match status" value="1"/>
</dbReference>
<sequence length="125" mass="13970">MSGEKILLVDDEKDILEYFGKALKREGFRVLTAENGEDSLVLAKRELPDLIVLDVIMQGMDGGEVAQILRETKETVNIPVIFLSAAVQENNEGIVKRYMYIAKVTPIVQIIAKIKEILRNGRVNG</sequence>
<dbReference type="SMART" id="SM00448">
    <property type="entry name" value="REC"/>
    <property type="match status" value="1"/>
</dbReference>